<dbReference type="Proteomes" id="UP001480595">
    <property type="component" value="Unassembled WGS sequence"/>
</dbReference>
<evidence type="ECO:0000313" key="2">
    <source>
        <dbReference type="EMBL" id="KAK8086978.1"/>
    </source>
</evidence>
<feature type="compositionally biased region" description="Pro residues" evidence="1">
    <location>
        <begin position="75"/>
        <end position="91"/>
    </location>
</feature>
<dbReference type="RefSeq" id="XP_066721502.1">
    <property type="nucleotide sequence ID" value="XM_066853361.1"/>
</dbReference>
<dbReference type="EMBL" id="JAQQWL010000002">
    <property type="protein sequence ID" value="KAK8086978.1"/>
    <property type="molecule type" value="Genomic_DNA"/>
</dbReference>
<organism evidence="2 3">
    <name type="scientific">Apiospora phragmitis</name>
    <dbReference type="NCBI Taxonomy" id="2905665"/>
    <lineage>
        <taxon>Eukaryota</taxon>
        <taxon>Fungi</taxon>
        <taxon>Dikarya</taxon>
        <taxon>Ascomycota</taxon>
        <taxon>Pezizomycotina</taxon>
        <taxon>Sordariomycetes</taxon>
        <taxon>Xylariomycetidae</taxon>
        <taxon>Amphisphaeriales</taxon>
        <taxon>Apiosporaceae</taxon>
        <taxon>Apiospora</taxon>
    </lineage>
</organism>
<gene>
    <name evidence="2" type="ORF">PG994_001952</name>
</gene>
<sequence length="502" mass="53296">MMLTLKQPVYHGYHTVHDLPTPPSTSRPSPPLTVQESSQKPLSAFPRKASPSFIGMSAPHRGLPLPAAMTIAQTAPPPGPSLHSQGPPPPAQSQMLGTLPAPPQWQGQGPGTDESMRSWLMAKTEEERRRQEEEKTRQETLRLEQRRLEHDMLRTSLDEGIPPHHGTRSVCGDEWGEHYPQAALEWAQQYLAPQHSQPPQLLPAQGQISPEHRRDSLSHQYAPYAGSVGVPSTPGSGPGPQGGFVPYQGPGSPTRARAHTMSMAGGPSGRSLGGSLPRLSTGEAMGGPSVVPSHATHFSRSTTSSSAAGNAVSFIYFHHWQPPTSQAGSNQPAAPSGSSKTQPSLGFAAQTKGHGAAGPAAQGPSSQIRYRSPPFSQSGGPSTLGHPPPGRRRGHSRQQSDISAYRSTRGRGDSFGPARAMSPGLGTPREGGAPEGGSMQPRGTHSVSSLLSEQPSPRYAMSEMRNHPQGEERRQSPVSSEERSRGGAAGLAPLRDGDREHD</sequence>
<name>A0ABR1WUZ0_9PEZI</name>
<feature type="compositionally biased region" description="Low complexity" evidence="1">
    <location>
        <begin position="226"/>
        <end position="235"/>
    </location>
</feature>
<comment type="caution">
    <text evidence="2">The sequence shown here is derived from an EMBL/GenBank/DDBJ whole genome shotgun (WGS) entry which is preliminary data.</text>
</comment>
<keyword evidence="3" id="KW-1185">Reference proteome</keyword>
<protein>
    <submittedName>
        <fullName evidence="2">Uncharacterized protein</fullName>
    </submittedName>
</protein>
<feature type="compositionally biased region" description="Polar residues" evidence="1">
    <location>
        <begin position="441"/>
        <end position="455"/>
    </location>
</feature>
<reference evidence="2 3" key="1">
    <citation type="submission" date="2023-01" db="EMBL/GenBank/DDBJ databases">
        <title>Analysis of 21 Apiospora genomes using comparative genomics revels a genus with tremendous synthesis potential of carbohydrate active enzymes and secondary metabolites.</title>
        <authorList>
            <person name="Sorensen T."/>
        </authorList>
    </citation>
    <scope>NUCLEOTIDE SEQUENCE [LARGE SCALE GENOMIC DNA]</scope>
    <source>
        <strain evidence="2 3">CBS 135458</strain>
    </source>
</reference>
<accession>A0ABR1WUZ0</accession>
<evidence type="ECO:0000313" key="3">
    <source>
        <dbReference type="Proteomes" id="UP001480595"/>
    </source>
</evidence>
<proteinExistence type="predicted"/>
<dbReference type="GeneID" id="92086424"/>
<feature type="compositionally biased region" description="Polar residues" evidence="1">
    <location>
        <begin position="397"/>
        <end position="406"/>
    </location>
</feature>
<feature type="compositionally biased region" description="Basic and acidic residues" evidence="1">
    <location>
        <begin position="464"/>
        <end position="485"/>
    </location>
</feature>
<feature type="compositionally biased region" description="Pro residues" evidence="1">
    <location>
        <begin position="20"/>
        <end position="31"/>
    </location>
</feature>
<feature type="region of interest" description="Disordered" evidence="1">
    <location>
        <begin position="194"/>
        <end position="304"/>
    </location>
</feature>
<evidence type="ECO:0000256" key="1">
    <source>
        <dbReference type="SAM" id="MobiDB-lite"/>
    </source>
</evidence>
<feature type="region of interest" description="Disordered" evidence="1">
    <location>
        <begin position="323"/>
        <end position="502"/>
    </location>
</feature>
<feature type="compositionally biased region" description="Low complexity" evidence="1">
    <location>
        <begin position="353"/>
        <end position="367"/>
    </location>
</feature>
<feature type="region of interest" description="Disordered" evidence="1">
    <location>
        <begin position="13"/>
        <end position="115"/>
    </location>
</feature>
<feature type="compositionally biased region" description="Polar residues" evidence="1">
    <location>
        <begin position="323"/>
        <end position="344"/>
    </location>
</feature>